<reference evidence="1 2" key="1">
    <citation type="journal article" date="2011" name="BMC Genomics">
        <title>Genome sequencing reveals diversification of virulence factor content and possible host adaptation in distinct subpopulations of Salmonella enterica.</title>
        <authorList>
            <person name="den Bakker H.C."/>
            <person name="Moreno Switt A.I."/>
            <person name="Govoni G."/>
            <person name="Cummings C.A."/>
            <person name="Ranieri M.L."/>
            <person name="Degoricija L."/>
            <person name="Hoelzer K."/>
            <person name="Rodriguez-Rivera L.D."/>
            <person name="Brown S."/>
            <person name="Bolchacova E."/>
            <person name="Furtado M.R."/>
            <person name="Wiedmann M."/>
        </authorList>
    </citation>
    <scope>NUCLEOTIDE SEQUENCE [LARGE SCALE GENOMIC DNA]</scope>
    <source>
        <strain evidence="1 2">S5-403</strain>
    </source>
</reference>
<dbReference type="Proteomes" id="UP000003221">
    <property type="component" value="Unassembled WGS sequence"/>
</dbReference>
<proteinExistence type="predicted"/>
<accession>G5Q6L9</accession>
<evidence type="ECO:0000313" key="2">
    <source>
        <dbReference type="Proteomes" id="UP000003221"/>
    </source>
</evidence>
<sequence length="40" mass="4679">MALKEAQHFVVVQNNHIAGTGFIPVNDRIHPEKMVFWFEK</sequence>
<protein>
    <submittedName>
        <fullName evidence="1">Uncharacterized protein</fullName>
    </submittedName>
</protein>
<gene>
    <name evidence="1" type="ORF">LTSEMON_3905</name>
</gene>
<evidence type="ECO:0000313" key="1">
    <source>
        <dbReference type="EMBL" id="EHC76059.1"/>
    </source>
</evidence>
<name>G5Q6L9_SALMO</name>
<dbReference type="EMBL" id="AFCS01000908">
    <property type="protein sequence ID" value="EHC76059.1"/>
    <property type="molecule type" value="Genomic_DNA"/>
</dbReference>
<dbReference type="AlphaFoldDB" id="G5Q6L9"/>
<dbReference type="PATRIC" id="fig|913242.3.peg.3363"/>
<organism evidence="1 2">
    <name type="scientific">Salmonella enterica subsp. enterica serovar Montevideo str. S5-403</name>
    <dbReference type="NCBI Taxonomy" id="913242"/>
    <lineage>
        <taxon>Bacteria</taxon>
        <taxon>Pseudomonadati</taxon>
        <taxon>Pseudomonadota</taxon>
        <taxon>Gammaproteobacteria</taxon>
        <taxon>Enterobacterales</taxon>
        <taxon>Enterobacteriaceae</taxon>
        <taxon>Salmonella</taxon>
    </lineage>
</organism>
<comment type="caution">
    <text evidence="1">The sequence shown here is derived from an EMBL/GenBank/DDBJ whole genome shotgun (WGS) entry which is preliminary data.</text>
</comment>